<dbReference type="Pfam" id="PF00294">
    <property type="entry name" value="PfkB"/>
    <property type="match status" value="1"/>
</dbReference>
<dbReference type="SUPFAM" id="SSF53613">
    <property type="entry name" value="Ribokinase-like"/>
    <property type="match status" value="1"/>
</dbReference>
<comment type="similarity">
    <text evidence="11">In the C-terminal section; belongs to the cytidylyltransferase family.</text>
</comment>
<dbReference type="InterPro" id="IPR014729">
    <property type="entry name" value="Rossmann-like_a/b/a_fold"/>
</dbReference>
<dbReference type="InterPro" id="IPR029056">
    <property type="entry name" value="Ribokinase-like"/>
</dbReference>
<feature type="domain" description="Carbohydrate kinase PfkB" evidence="12">
    <location>
        <begin position="19"/>
        <end position="314"/>
    </location>
</feature>
<keyword evidence="9 11" id="KW-0119">Carbohydrate metabolism</keyword>
<evidence type="ECO:0000256" key="5">
    <source>
        <dbReference type="ARBA" id="ARBA00022741"/>
    </source>
</evidence>
<comment type="pathway">
    <text evidence="11">Nucleotide-sugar biosynthesis; ADP-L-glycero-beta-D-manno-heptose biosynthesis; ADP-L-glycero-beta-D-manno-heptose from D-glycero-beta-D-manno-heptose 7-phosphate: step 3/4.</text>
</comment>
<dbReference type="NCBIfam" id="TIGR02198">
    <property type="entry name" value="rfaE_dom_I"/>
    <property type="match status" value="1"/>
</dbReference>
<comment type="caution">
    <text evidence="14">The sequence shown here is derived from an EMBL/GenBank/DDBJ whole genome shotgun (WGS) entry which is preliminary data.</text>
</comment>
<dbReference type="EMBL" id="JBHUIY010000024">
    <property type="protein sequence ID" value="MFD2234583.1"/>
    <property type="molecule type" value="Genomic_DNA"/>
</dbReference>
<comment type="catalytic activity">
    <reaction evidence="10 11">
        <text>D-glycero-beta-D-manno-heptose 1-phosphate + ATP + H(+) = ADP-D-glycero-beta-D-manno-heptose + diphosphate</text>
        <dbReference type="Rhea" id="RHEA:27465"/>
        <dbReference type="ChEBI" id="CHEBI:15378"/>
        <dbReference type="ChEBI" id="CHEBI:30616"/>
        <dbReference type="ChEBI" id="CHEBI:33019"/>
        <dbReference type="ChEBI" id="CHEBI:59967"/>
        <dbReference type="ChEBI" id="CHEBI:61593"/>
        <dbReference type="EC" id="2.7.7.70"/>
    </reaction>
</comment>
<evidence type="ECO:0000313" key="14">
    <source>
        <dbReference type="EMBL" id="MFD2234583.1"/>
    </source>
</evidence>
<keyword evidence="8 11" id="KW-0511">Multifunctional enzyme</keyword>
<evidence type="ECO:0000256" key="2">
    <source>
        <dbReference type="ARBA" id="ARBA00003753"/>
    </source>
</evidence>
<organism evidence="14 15">
    <name type="scientific">Phaeospirillum tilakii</name>
    <dbReference type="NCBI Taxonomy" id="741673"/>
    <lineage>
        <taxon>Bacteria</taxon>
        <taxon>Pseudomonadati</taxon>
        <taxon>Pseudomonadota</taxon>
        <taxon>Alphaproteobacteria</taxon>
        <taxon>Rhodospirillales</taxon>
        <taxon>Rhodospirillaceae</taxon>
        <taxon>Phaeospirillum</taxon>
    </lineage>
</organism>
<gene>
    <name evidence="14" type="primary">rfaE1</name>
    <name evidence="11" type="synonym">hldE</name>
    <name evidence="14" type="ORF">ACFSNB_12265</name>
</gene>
<dbReference type="Gene3D" id="3.40.50.620">
    <property type="entry name" value="HUPs"/>
    <property type="match status" value="1"/>
</dbReference>
<evidence type="ECO:0000256" key="1">
    <source>
        <dbReference type="ARBA" id="ARBA00002319"/>
    </source>
</evidence>
<feature type="active site" evidence="11">
    <location>
        <position position="276"/>
    </location>
</feature>
<reference evidence="15" key="1">
    <citation type="journal article" date="2019" name="Int. J. Syst. Evol. Microbiol.">
        <title>The Global Catalogue of Microorganisms (GCM) 10K type strain sequencing project: providing services to taxonomists for standard genome sequencing and annotation.</title>
        <authorList>
            <consortium name="The Broad Institute Genomics Platform"/>
            <consortium name="The Broad Institute Genome Sequencing Center for Infectious Disease"/>
            <person name="Wu L."/>
            <person name="Ma J."/>
        </authorList>
    </citation>
    <scope>NUCLEOTIDE SEQUENCE [LARGE SCALE GENOMIC DNA]</scope>
    <source>
        <strain evidence="15">KCTC 15012</strain>
    </source>
</reference>
<dbReference type="InterPro" id="IPR011913">
    <property type="entry name" value="RfaE_dom_I"/>
</dbReference>
<dbReference type="InterPro" id="IPR004821">
    <property type="entry name" value="Cyt_trans-like"/>
</dbReference>
<protein>
    <recommendedName>
        <fullName evidence="11">Bifunctional protein HldE</fullName>
    </recommendedName>
    <domain>
        <recommendedName>
            <fullName evidence="11">D-beta-D-heptose 7-phosphate kinase</fullName>
            <ecNumber evidence="11">2.7.1.167</ecNumber>
        </recommendedName>
        <alternativeName>
            <fullName evidence="11">D-beta-D-heptose 7-phosphotransferase</fullName>
        </alternativeName>
        <alternativeName>
            <fullName evidence="11">D-glycero-beta-D-manno-heptose-7-phosphate kinase</fullName>
        </alternativeName>
    </domain>
    <domain>
        <recommendedName>
            <fullName evidence="11">D-beta-D-heptose 1-phosphate adenylyltransferase</fullName>
            <ecNumber evidence="11">2.7.7.70</ecNumber>
        </recommendedName>
        <alternativeName>
            <fullName evidence="11">D-glycero-beta-D-manno-heptose 1-phosphate adenylyltransferase</fullName>
        </alternativeName>
    </domain>
</protein>
<dbReference type="CDD" id="cd01172">
    <property type="entry name" value="RfaE_like"/>
    <property type="match status" value="1"/>
</dbReference>
<dbReference type="EC" id="2.7.1.167" evidence="11"/>
<comment type="similarity">
    <text evidence="11">In the N-terminal section; belongs to the carbohydrate kinase PfkB family.</text>
</comment>
<feature type="region of interest" description="Cytidylyltransferase" evidence="11">
    <location>
        <begin position="358"/>
        <end position="491"/>
    </location>
</feature>
<keyword evidence="6 11" id="KW-0418">Kinase</keyword>
<dbReference type="NCBIfam" id="TIGR00125">
    <property type="entry name" value="cyt_tran_rel"/>
    <property type="match status" value="1"/>
</dbReference>
<keyword evidence="4 11" id="KW-0548">Nucleotidyltransferase</keyword>
<comment type="subunit">
    <text evidence="11">Homodimer.</text>
</comment>
<evidence type="ECO:0000256" key="7">
    <source>
        <dbReference type="ARBA" id="ARBA00022840"/>
    </source>
</evidence>
<keyword evidence="15" id="KW-1185">Reference proteome</keyword>
<dbReference type="EC" id="2.7.7.70" evidence="11"/>
<dbReference type="RefSeq" id="WP_377316943.1">
    <property type="nucleotide sequence ID" value="NZ_JBHUIY010000024.1"/>
</dbReference>
<comment type="catalytic activity">
    <reaction evidence="11">
        <text>D-glycero-beta-D-manno-heptose 7-phosphate + ATP = D-glycero-beta-D-manno-heptose 1,7-bisphosphate + ADP + H(+)</text>
        <dbReference type="Rhea" id="RHEA:27473"/>
        <dbReference type="ChEBI" id="CHEBI:15378"/>
        <dbReference type="ChEBI" id="CHEBI:30616"/>
        <dbReference type="ChEBI" id="CHEBI:60204"/>
        <dbReference type="ChEBI" id="CHEBI:60208"/>
        <dbReference type="ChEBI" id="CHEBI:456216"/>
        <dbReference type="EC" id="2.7.1.167"/>
    </reaction>
</comment>
<proteinExistence type="inferred from homology"/>
<dbReference type="InterPro" id="IPR011611">
    <property type="entry name" value="PfkB_dom"/>
</dbReference>
<comment type="function">
    <text evidence="2 11">Catalyzes the ADP transfer from ATP to D-glycero-beta-D-manno-heptose 1-phosphate, yielding ADP-D-glycero-beta-D-manno-heptose.</text>
</comment>
<evidence type="ECO:0000313" key="15">
    <source>
        <dbReference type="Proteomes" id="UP001597296"/>
    </source>
</evidence>
<keyword evidence="5 11" id="KW-0547">Nucleotide-binding</keyword>
<dbReference type="HAMAP" id="MF_01603">
    <property type="entry name" value="HldE"/>
    <property type="match status" value="1"/>
</dbReference>
<dbReference type="Pfam" id="PF01467">
    <property type="entry name" value="CTP_transf_like"/>
    <property type="match status" value="1"/>
</dbReference>
<evidence type="ECO:0000259" key="13">
    <source>
        <dbReference type="Pfam" id="PF01467"/>
    </source>
</evidence>
<evidence type="ECO:0000259" key="12">
    <source>
        <dbReference type="Pfam" id="PF00294"/>
    </source>
</evidence>
<dbReference type="Proteomes" id="UP001597296">
    <property type="component" value="Unassembled WGS sequence"/>
</dbReference>
<keyword evidence="3 11" id="KW-0808">Transferase</keyword>
<dbReference type="InterPro" id="IPR023030">
    <property type="entry name" value="Bifunc_HldE"/>
</dbReference>
<comment type="pathway">
    <text evidence="11">Nucleotide-sugar biosynthesis; ADP-L-glycero-beta-D-manno-heptose biosynthesis; ADP-L-glycero-beta-D-manno-heptose from D-glycero-beta-D-manno-heptose 7-phosphate: step 1/4.</text>
</comment>
<feature type="domain" description="Cytidyltransferase-like" evidence="13">
    <location>
        <begin position="358"/>
        <end position="453"/>
    </location>
</feature>
<evidence type="ECO:0000256" key="11">
    <source>
        <dbReference type="HAMAP-Rule" id="MF_01603"/>
    </source>
</evidence>
<dbReference type="GO" id="GO:0016301">
    <property type="term" value="F:kinase activity"/>
    <property type="evidence" value="ECO:0007669"/>
    <property type="project" value="UniProtKB-KW"/>
</dbReference>
<evidence type="ECO:0000256" key="8">
    <source>
        <dbReference type="ARBA" id="ARBA00023268"/>
    </source>
</evidence>
<dbReference type="InterPro" id="IPR011914">
    <property type="entry name" value="RfaE_dom_II"/>
</dbReference>
<feature type="region of interest" description="Ribokinase" evidence="11">
    <location>
        <begin position="1"/>
        <end position="330"/>
    </location>
</feature>
<dbReference type="PANTHER" id="PTHR46969:SF1">
    <property type="entry name" value="BIFUNCTIONAL PROTEIN HLDE"/>
    <property type="match status" value="1"/>
</dbReference>
<dbReference type="NCBIfam" id="TIGR02199">
    <property type="entry name" value="rfaE_dom_II"/>
    <property type="match status" value="1"/>
</dbReference>
<evidence type="ECO:0000256" key="4">
    <source>
        <dbReference type="ARBA" id="ARBA00022695"/>
    </source>
</evidence>
<evidence type="ECO:0000256" key="10">
    <source>
        <dbReference type="ARBA" id="ARBA00047428"/>
    </source>
</evidence>
<evidence type="ECO:0000256" key="9">
    <source>
        <dbReference type="ARBA" id="ARBA00023277"/>
    </source>
</evidence>
<keyword evidence="7 11" id="KW-0067">ATP-binding</keyword>
<dbReference type="SUPFAM" id="SSF52374">
    <property type="entry name" value="Nucleotidylyl transferase"/>
    <property type="match status" value="1"/>
</dbReference>
<dbReference type="PANTHER" id="PTHR46969">
    <property type="entry name" value="BIFUNCTIONAL PROTEIN HLDE"/>
    <property type="match status" value="1"/>
</dbReference>
<evidence type="ECO:0000256" key="3">
    <source>
        <dbReference type="ARBA" id="ARBA00022679"/>
    </source>
</evidence>
<name>A0ABW5CF25_9PROT</name>
<feature type="binding site" evidence="11">
    <location>
        <begin position="206"/>
        <end position="209"/>
    </location>
    <ligand>
        <name>ATP</name>
        <dbReference type="ChEBI" id="CHEBI:30616"/>
    </ligand>
</feature>
<sequence length="491" mass="50403">MTELSALADRVDRLQGVSVLCVGDVMLDRFVYGSVDRISPEAPIPVLRIERETAMLGGAGNVVRNLVALGARPGFVAAVGDDPAGAEIGRLVAAHAGIDAGLVVEAGRQTTIKTRFFASNQQLLRGDRESRGAVGAATGAALLDAAAARLGRAGVMVLSDYGKGVLTAEAVAALIARAAAAGTPVVVDPKGNDYSVYRGATVVTPNRKELHEATGLAVDSDDEVVAAARRLIETCGIHTVLVTRSQDGMTLVEGGGAVHHLPAEAREVFDVSGAGDTVVATLAAALASGAGLPEAARLANVAAGIVVAKVGTAVAYADELVSALHHDDLTAGDTKIVPPAVAADRVARWRAKGLKVGFTNGCFDLLHPGHVAILTQARAACDRLVVGLNSDASVQRLKGPTRPVQSEAARATVLSSLAPVDLVVIFGEDTPLALIETLRPDVLVKGADYTVATVVGAEQVLGWGGRVVLADLIEGQSTTNTIRRMKAGEPE</sequence>
<evidence type="ECO:0000256" key="6">
    <source>
        <dbReference type="ARBA" id="ARBA00022777"/>
    </source>
</evidence>
<accession>A0ABW5CF25</accession>
<dbReference type="Gene3D" id="3.40.1190.20">
    <property type="match status" value="1"/>
</dbReference>
<comment type="function">
    <text evidence="1 11">Catalyzes the phosphorylation of D-glycero-D-manno-heptose 7-phosphate at the C-1 position to selectively form D-glycero-beta-D-manno-heptose-1,7-bisphosphate.</text>
</comment>